<dbReference type="EMBL" id="JARAOO010000012">
    <property type="protein sequence ID" value="KAJ7949658.1"/>
    <property type="molecule type" value="Genomic_DNA"/>
</dbReference>
<dbReference type="PANTHER" id="PTHR11070">
    <property type="entry name" value="UVRD / RECB / PCRA DNA HELICASE FAMILY MEMBER"/>
    <property type="match status" value="1"/>
</dbReference>
<protein>
    <submittedName>
        <fullName evidence="6">ATP-dependent DNA helicase SRS2-like protein</fullName>
    </submittedName>
</protein>
<evidence type="ECO:0000259" key="5">
    <source>
        <dbReference type="Pfam" id="PF13361"/>
    </source>
</evidence>
<dbReference type="GO" id="GO:0003677">
    <property type="term" value="F:DNA binding"/>
    <property type="evidence" value="ECO:0007669"/>
    <property type="project" value="InterPro"/>
</dbReference>
<keyword evidence="7" id="KW-1185">Reference proteome</keyword>
<dbReference type="InterPro" id="IPR014017">
    <property type="entry name" value="DNA_helicase_UvrD-like_C"/>
</dbReference>
<dbReference type="Proteomes" id="UP001163823">
    <property type="component" value="Chromosome 12"/>
</dbReference>
<dbReference type="CDD" id="cd18807">
    <property type="entry name" value="SF1_C_UvrD"/>
    <property type="match status" value="1"/>
</dbReference>
<evidence type="ECO:0000256" key="2">
    <source>
        <dbReference type="ARBA" id="ARBA00022801"/>
    </source>
</evidence>
<name>A0AAD7L1U1_QUISA</name>
<dbReference type="GO" id="GO:0016787">
    <property type="term" value="F:hydrolase activity"/>
    <property type="evidence" value="ECO:0007669"/>
    <property type="project" value="UniProtKB-KW"/>
</dbReference>
<dbReference type="PANTHER" id="PTHR11070:SF61">
    <property type="entry name" value="DNA 3'-5' HELICASE"/>
    <property type="match status" value="1"/>
</dbReference>
<evidence type="ECO:0000256" key="3">
    <source>
        <dbReference type="ARBA" id="ARBA00022806"/>
    </source>
</evidence>
<keyword evidence="1" id="KW-0547">Nucleotide-binding</keyword>
<dbReference type="GO" id="GO:0000725">
    <property type="term" value="P:recombinational repair"/>
    <property type="evidence" value="ECO:0007669"/>
    <property type="project" value="TreeGrafter"/>
</dbReference>
<dbReference type="GO" id="GO:0005524">
    <property type="term" value="F:ATP binding"/>
    <property type="evidence" value="ECO:0007669"/>
    <property type="project" value="UniProtKB-KW"/>
</dbReference>
<evidence type="ECO:0000256" key="4">
    <source>
        <dbReference type="ARBA" id="ARBA00022840"/>
    </source>
</evidence>
<gene>
    <name evidence="6" type="ORF">O6P43_029968</name>
</gene>
<keyword evidence="4" id="KW-0067">ATP-binding</keyword>
<dbReference type="AlphaFoldDB" id="A0AAD7L1U1"/>
<dbReference type="KEGG" id="qsa:O6P43_029968"/>
<dbReference type="GO" id="GO:0005634">
    <property type="term" value="C:nucleus"/>
    <property type="evidence" value="ECO:0007669"/>
    <property type="project" value="TreeGrafter"/>
</dbReference>
<dbReference type="SUPFAM" id="SSF52540">
    <property type="entry name" value="P-loop containing nucleoside triphosphate hydrolases"/>
    <property type="match status" value="1"/>
</dbReference>
<dbReference type="Gene3D" id="3.40.50.300">
    <property type="entry name" value="P-loop containing nucleotide triphosphate hydrolases"/>
    <property type="match status" value="1"/>
</dbReference>
<dbReference type="Pfam" id="PF13361">
    <property type="entry name" value="UvrD_C"/>
    <property type="match status" value="1"/>
</dbReference>
<proteinExistence type="predicted"/>
<evidence type="ECO:0000313" key="6">
    <source>
        <dbReference type="EMBL" id="KAJ7949658.1"/>
    </source>
</evidence>
<evidence type="ECO:0000256" key="1">
    <source>
        <dbReference type="ARBA" id="ARBA00022741"/>
    </source>
</evidence>
<evidence type="ECO:0000313" key="7">
    <source>
        <dbReference type="Proteomes" id="UP001163823"/>
    </source>
</evidence>
<dbReference type="InterPro" id="IPR027417">
    <property type="entry name" value="P-loop_NTPase"/>
</dbReference>
<sequence>MIPQRYLLEQRAVIDVDGGKLLNEDNDIRSVIQYLLDDVTDFLSTKFIKKKIEKGVTAEWQGCIDVLKAFIDHVSERERENFRSCKQDNVNSVTLTTIHQSKGLEWDVVFIVKLYSMQVFNIFKANESEIPLLHDFNGVASDNGASLEEERRLLYVAMTRARKKLHILYVIVDSNWQMLQPSRFLKEIPVHLLEVQGELSIQDIQTKLQGNPKVTTHSAIDPPSRGQAFDVDMVPSLFPDEHLHEATKELKELAESTNGNNFLRRFSTEDRSVVSHLFHQWAKKKAFQDPKRLLDKVTFFLIFTFSYVKRQVYLSVICETRQNETFSISVTIRPQLNLYSGCSSCFEVRHFGYL</sequence>
<dbReference type="InterPro" id="IPR000212">
    <property type="entry name" value="DNA_helicase_UvrD/REP"/>
</dbReference>
<organism evidence="6 7">
    <name type="scientific">Quillaja saponaria</name>
    <name type="common">Soap bark tree</name>
    <dbReference type="NCBI Taxonomy" id="32244"/>
    <lineage>
        <taxon>Eukaryota</taxon>
        <taxon>Viridiplantae</taxon>
        <taxon>Streptophyta</taxon>
        <taxon>Embryophyta</taxon>
        <taxon>Tracheophyta</taxon>
        <taxon>Spermatophyta</taxon>
        <taxon>Magnoliopsida</taxon>
        <taxon>eudicotyledons</taxon>
        <taxon>Gunneridae</taxon>
        <taxon>Pentapetalae</taxon>
        <taxon>rosids</taxon>
        <taxon>fabids</taxon>
        <taxon>Fabales</taxon>
        <taxon>Quillajaceae</taxon>
        <taxon>Quillaja</taxon>
    </lineage>
</organism>
<feature type="domain" description="UvrD-like helicase C-terminal" evidence="5">
    <location>
        <begin position="67"/>
        <end position="169"/>
    </location>
</feature>
<comment type="caution">
    <text evidence="6">The sequence shown here is derived from an EMBL/GenBank/DDBJ whole genome shotgun (WGS) entry which is preliminary data.</text>
</comment>
<reference evidence="6" key="1">
    <citation type="journal article" date="2023" name="Science">
        <title>Elucidation of the pathway for biosynthesis of saponin adjuvants from the soapbark tree.</title>
        <authorList>
            <person name="Reed J."/>
            <person name="Orme A."/>
            <person name="El-Demerdash A."/>
            <person name="Owen C."/>
            <person name="Martin L.B.B."/>
            <person name="Misra R.C."/>
            <person name="Kikuchi S."/>
            <person name="Rejzek M."/>
            <person name="Martin A.C."/>
            <person name="Harkess A."/>
            <person name="Leebens-Mack J."/>
            <person name="Louveau T."/>
            <person name="Stephenson M.J."/>
            <person name="Osbourn A."/>
        </authorList>
    </citation>
    <scope>NUCLEOTIDE SEQUENCE</scope>
    <source>
        <strain evidence="6">S10</strain>
    </source>
</reference>
<keyword evidence="3 6" id="KW-0347">Helicase</keyword>
<dbReference type="GO" id="GO:0043138">
    <property type="term" value="F:3'-5' DNA helicase activity"/>
    <property type="evidence" value="ECO:0007669"/>
    <property type="project" value="TreeGrafter"/>
</dbReference>
<accession>A0AAD7L1U1</accession>
<keyword evidence="2" id="KW-0378">Hydrolase</keyword>